<accession>A0AAC9RS24</accession>
<keyword evidence="3 5" id="KW-1133">Transmembrane helix</keyword>
<dbReference type="Proteomes" id="UP000192478">
    <property type="component" value="Chromosome"/>
</dbReference>
<proteinExistence type="predicted"/>
<gene>
    <name evidence="6" type="ORF">BJL90_05465</name>
    <name evidence="7" type="ORF">CLFO_43360</name>
</gene>
<evidence type="ECO:0000256" key="3">
    <source>
        <dbReference type="ARBA" id="ARBA00022989"/>
    </source>
</evidence>
<dbReference type="KEGG" id="cfm:BJL90_05465"/>
<evidence type="ECO:0000256" key="1">
    <source>
        <dbReference type="ARBA" id="ARBA00004141"/>
    </source>
</evidence>
<keyword evidence="8" id="KW-1185">Reference proteome</keyword>
<dbReference type="EMBL" id="CP020559">
    <property type="protein sequence ID" value="ARE89853.1"/>
    <property type="molecule type" value="Genomic_DNA"/>
</dbReference>
<dbReference type="Proteomes" id="UP000177894">
    <property type="component" value="Chromosome"/>
</dbReference>
<reference evidence="6 8" key="1">
    <citation type="submission" date="2016-10" db="EMBL/GenBank/DDBJ databases">
        <title>Complete Genome Sequence of Acetogen Clostridium formicoaceticum ATCC 27076.</title>
        <authorList>
            <person name="Bao T."/>
            <person name="Cheng C."/>
            <person name="Zhao J."/>
            <person name="Yang S.-T."/>
            <person name="Wang J."/>
            <person name="Wang M."/>
        </authorList>
    </citation>
    <scope>NUCLEOTIDE SEQUENCE [LARGE SCALE GENOMIC DNA]</scope>
    <source>
        <strain evidence="6 8">ATCC 27076</strain>
    </source>
</reference>
<dbReference type="RefSeq" id="WP_070965079.1">
    <property type="nucleotide sequence ID" value="NZ_CP017603.1"/>
</dbReference>
<evidence type="ECO:0000313" key="6">
    <source>
        <dbReference type="EMBL" id="AOY75398.1"/>
    </source>
</evidence>
<keyword evidence="2 5" id="KW-0812">Transmembrane</keyword>
<dbReference type="GO" id="GO:0009403">
    <property type="term" value="P:toxin biosynthetic process"/>
    <property type="evidence" value="ECO:0007669"/>
    <property type="project" value="InterPro"/>
</dbReference>
<sequence>MEMKWFDALIIVILLVNTIIGYKRGLVLTLFSLGSYIVAVLVTKTYYLQLATWIKNFPLFIHRIQPFVESQVGLRLSTILGLNHGTLSEKLIEEVELPSFIQDYLLKEASIETYAQQTAEIVKEHFQDMFVNFFVNVISIVALFILIRMLVLLIGYLLNGVFQIPVLGAVNKLGGGFLGALKGGILMVVIVLVMTMMAMINLEGTIAKGMNESVLLPILSDFFSMLY</sequence>
<comment type="subcellular location">
    <subcellularLocation>
        <location evidence="1">Membrane</location>
        <topology evidence="1">Multi-pass membrane protein</topology>
    </subcellularLocation>
</comment>
<name>A0AAC9RS24_9CLOT</name>
<feature type="transmembrane region" description="Helical" evidence="5">
    <location>
        <begin position="28"/>
        <end position="47"/>
    </location>
</feature>
<feature type="transmembrane region" description="Helical" evidence="5">
    <location>
        <begin position="5"/>
        <end position="22"/>
    </location>
</feature>
<dbReference type="InterPro" id="IPR003825">
    <property type="entry name" value="Colicin-V_CvpA"/>
</dbReference>
<evidence type="ECO:0000313" key="8">
    <source>
        <dbReference type="Proteomes" id="UP000177894"/>
    </source>
</evidence>
<feature type="transmembrane region" description="Helical" evidence="5">
    <location>
        <begin position="177"/>
        <end position="200"/>
    </location>
</feature>
<evidence type="ECO:0000313" key="7">
    <source>
        <dbReference type="EMBL" id="ARE89853.1"/>
    </source>
</evidence>
<protein>
    <submittedName>
        <fullName evidence="7">Colicin V production protein</fullName>
    </submittedName>
</protein>
<keyword evidence="4 5" id="KW-0472">Membrane</keyword>
<organism evidence="7 9">
    <name type="scientific">Clostridium formicaceticum</name>
    <dbReference type="NCBI Taxonomy" id="1497"/>
    <lineage>
        <taxon>Bacteria</taxon>
        <taxon>Bacillati</taxon>
        <taxon>Bacillota</taxon>
        <taxon>Clostridia</taxon>
        <taxon>Eubacteriales</taxon>
        <taxon>Clostridiaceae</taxon>
        <taxon>Clostridium</taxon>
    </lineage>
</organism>
<dbReference type="PANTHER" id="PTHR37306:SF1">
    <property type="entry name" value="COLICIN V PRODUCTION PROTEIN"/>
    <property type="match status" value="1"/>
</dbReference>
<dbReference type="PANTHER" id="PTHR37306">
    <property type="entry name" value="COLICIN V PRODUCTION PROTEIN"/>
    <property type="match status" value="1"/>
</dbReference>
<dbReference type="Pfam" id="PF02674">
    <property type="entry name" value="Colicin_V"/>
    <property type="match status" value="2"/>
</dbReference>
<evidence type="ECO:0000256" key="2">
    <source>
        <dbReference type="ARBA" id="ARBA00022692"/>
    </source>
</evidence>
<dbReference type="AlphaFoldDB" id="A0AAC9RS24"/>
<evidence type="ECO:0000256" key="5">
    <source>
        <dbReference type="SAM" id="Phobius"/>
    </source>
</evidence>
<reference evidence="7 9" key="2">
    <citation type="submission" date="2017-03" db="EMBL/GenBank/DDBJ databases">
        <title>Complete sequence of Clostridium formicaceticum DSM 92.</title>
        <authorList>
            <person name="Poehlein A."/>
            <person name="Karl M."/>
            <person name="Bengelsdorf F.R."/>
            <person name="Duerre P."/>
            <person name="Daniel R."/>
        </authorList>
    </citation>
    <scope>NUCLEOTIDE SEQUENCE [LARGE SCALE GENOMIC DNA]</scope>
    <source>
        <strain evidence="7 9">DSM 92</strain>
    </source>
</reference>
<evidence type="ECO:0000256" key="4">
    <source>
        <dbReference type="ARBA" id="ARBA00023136"/>
    </source>
</evidence>
<evidence type="ECO:0000313" key="9">
    <source>
        <dbReference type="Proteomes" id="UP000192478"/>
    </source>
</evidence>
<feature type="transmembrane region" description="Helical" evidence="5">
    <location>
        <begin position="133"/>
        <end position="157"/>
    </location>
</feature>
<dbReference type="GO" id="GO:0016020">
    <property type="term" value="C:membrane"/>
    <property type="evidence" value="ECO:0007669"/>
    <property type="project" value="UniProtKB-SubCell"/>
</dbReference>
<dbReference type="EMBL" id="CP017603">
    <property type="protein sequence ID" value="AOY75398.1"/>
    <property type="molecule type" value="Genomic_DNA"/>
</dbReference>